<reference evidence="2" key="1">
    <citation type="submission" date="2022-03" db="EMBL/GenBank/DDBJ databases">
        <authorList>
            <person name="Martin C."/>
        </authorList>
    </citation>
    <scope>NUCLEOTIDE SEQUENCE</scope>
</reference>
<sequence>MMSQGAVTELICFILLGYTYSAMGAMDKHGGIQMGKLNSCDNGKLNLDVDWDGDAVEYTCPGATYPVIQGEKAAGVEFCEKKPNQPIHVCMSNQIEYTDTPPLSGKHRPNWARYGEYKYVPPQRWLHNLEHGAANFLYHPCADKEQVEIFKHIAKSCLRRHVITPYRHLPKTAPFAVVTWGCKLSMGRVDVSAVKSFVKKHALKTDESPVTRDGKYDLELIHAADIVSDIKDSVICPEPSKSMKEILESGRQNSVIMK</sequence>
<name>A0A8S4Q4M3_OWEFU</name>
<dbReference type="OrthoDB" id="5960270at2759"/>
<evidence type="ECO:0000313" key="3">
    <source>
        <dbReference type="Proteomes" id="UP000749559"/>
    </source>
</evidence>
<protein>
    <submittedName>
        <fullName evidence="2">Uncharacterized protein</fullName>
    </submittedName>
</protein>
<feature type="signal peptide" evidence="1">
    <location>
        <begin position="1"/>
        <end position="24"/>
    </location>
</feature>
<dbReference type="PANTHER" id="PTHR34179:SF1">
    <property type="entry name" value="TUMOR PROTEIN P53-INDUCIBLE PROTEIN 13"/>
    <property type="match status" value="1"/>
</dbReference>
<dbReference type="InterPro" id="IPR021454">
    <property type="entry name" value="DUF3105"/>
</dbReference>
<gene>
    <name evidence="2" type="ORF">OFUS_LOCUS25269</name>
</gene>
<dbReference type="PANTHER" id="PTHR34179">
    <property type="entry name" value="TUMOR PROTEIN P53-INDUCIBLE PROTEIN 13"/>
    <property type="match status" value="1"/>
</dbReference>
<keyword evidence="3" id="KW-1185">Reference proteome</keyword>
<keyword evidence="1" id="KW-0732">Signal</keyword>
<comment type="caution">
    <text evidence="2">The sequence shown here is derived from an EMBL/GenBank/DDBJ whole genome shotgun (WGS) entry which is preliminary data.</text>
</comment>
<accession>A0A8S4Q4M3</accession>
<proteinExistence type="predicted"/>
<evidence type="ECO:0000313" key="2">
    <source>
        <dbReference type="EMBL" id="CAH1801481.1"/>
    </source>
</evidence>
<dbReference type="AlphaFoldDB" id="A0A8S4Q4M3"/>
<organism evidence="2 3">
    <name type="scientific">Owenia fusiformis</name>
    <name type="common">Polychaete worm</name>
    <dbReference type="NCBI Taxonomy" id="6347"/>
    <lineage>
        <taxon>Eukaryota</taxon>
        <taxon>Metazoa</taxon>
        <taxon>Spiralia</taxon>
        <taxon>Lophotrochozoa</taxon>
        <taxon>Annelida</taxon>
        <taxon>Polychaeta</taxon>
        <taxon>Sedentaria</taxon>
        <taxon>Canalipalpata</taxon>
        <taxon>Sabellida</taxon>
        <taxon>Oweniida</taxon>
        <taxon>Oweniidae</taxon>
        <taxon>Owenia</taxon>
    </lineage>
</organism>
<feature type="chain" id="PRO_5035848493" evidence="1">
    <location>
        <begin position="25"/>
        <end position="258"/>
    </location>
</feature>
<dbReference type="GO" id="GO:0005737">
    <property type="term" value="C:cytoplasm"/>
    <property type="evidence" value="ECO:0007669"/>
    <property type="project" value="TreeGrafter"/>
</dbReference>
<dbReference type="Proteomes" id="UP000749559">
    <property type="component" value="Unassembled WGS sequence"/>
</dbReference>
<dbReference type="EMBL" id="CAIIXF020000012">
    <property type="protein sequence ID" value="CAH1801481.1"/>
    <property type="molecule type" value="Genomic_DNA"/>
</dbReference>
<dbReference type="Pfam" id="PF11303">
    <property type="entry name" value="DUF3105"/>
    <property type="match status" value="1"/>
</dbReference>
<evidence type="ECO:0000256" key="1">
    <source>
        <dbReference type="SAM" id="SignalP"/>
    </source>
</evidence>